<dbReference type="InterPro" id="IPR006674">
    <property type="entry name" value="HD_domain"/>
</dbReference>
<feature type="domain" description="HD" evidence="1">
    <location>
        <begin position="28"/>
        <end position="125"/>
    </location>
</feature>
<dbReference type="SUPFAM" id="SSF109604">
    <property type="entry name" value="HD-domain/PDEase-like"/>
    <property type="match status" value="1"/>
</dbReference>
<dbReference type="EMBL" id="JAGGKS010000010">
    <property type="protein sequence ID" value="MBP1927184.1"/>
    <property type="molecule type" value="Genomic_DNA"/>
</dbReference>
<reference evidence="2 3" key="1">
    <citation type="submission" date="2021-03" db="EMBL/GenBank/DDBJ databases">
        <title>Genomic Encyclopedia of Type Strains, Phase IV (KMG-IV): sequencing the most valuable type-strain genomes for metagenomic binning, comparative biology and taxonomic classification.</title>
        <authorList>
            <person name="Goeker M."/>
        </authorList>
    </citation>
    <scope>NUCLEOTIDE SEQUENCE [LARGE SCALE GENOMIC DNA]</scope>
    <source>
        <strain evidence="2 3">DSM 24004</strain>
    </source>
</reference>
<name>A0ABS4GHN2_9FIRM</name>
<dbReference type="Gene3D" id="1.10.3210.10">
    <property type="entry name" value="Hypothetical protein af1432"/>
    <property type="match status" value="1"/>
</dbReference>
<accession>A0ABS4GHN2</accession>
<evidence type="ECO:0000313" key="2">
    <source>
        <dbReference type="EMBL" id="MBP1927184.1"/>
    </source>
</evidence>
<sequence length="154" mass="17796">MNRIEKIREYVDNIILHIPDETVRRCGYSHLYGVSQACAMIALKRRENVELATIAGMLHDIYYYSIMDSKDHAHRGSVMAREILISLQSFDVDEIDMICNAIHNHSCKGSKHSSFDEVLIDADVLQHCLYNPLFDVAEHEIQRYGNLKLEFDLL</sequence>
<keyword evidence="3" id="KW-1185">Reference proteome</keyword>
<dbReference type="RefSeq" id="WP_209512896.1">
    <property type="nucleotide sequence ID" value="NZ_JAGGKS010000010.1"/>
</dbReference>
<dbReference type="Pfam" id="PF01966">
    <property type="entry name" value="HD"/>
    <property type="match status" value="1"/>
</dbReference>
<comment type="caution">
    <text evidence="2">The sequence shown here is derived from an EMBL/GenBank/DDBJ whole genome shotgun (WGS) entry which is preliminary data.</text>
</comment>
<evidence type="ECO:0000259" key="1">
    <source>
        <dbReference type="Pfam" id="PF01966"/>
    </source>
</evidence>
<protein>
    <submittedName>
        <fullName evidence="2">HD superfamily phosphodiesterase</fullName>
    </submittedName>
</protein>
<organism evidence="2 3">
    <name type="scientific">Sedimentibacter acidaminivorans</name>
    <dbReference type="NCBI Taxonomy" id="913099"/>
    <lineage>
        <taxon>Bacteria</taxon>
        <taxon>Bacillati</taxon>
        <taxon>Bacillota</taxon>
        <taxon>Tissierellia</taxon>
        <taxon>Sedimentibacter</taxon>
    </lineage>
</organism>
<evidence type="ECO:0000313" key="3">
    <source>
        <dbReference type="Proteomes" id="UP001519342"/>
    </source>
</evidence>
<proteinExistence type="predicted"/>
<gene>
    <name evidence="2" type="ORF">J2Z76_003057</name>
</gene>
<dbReference type="Proteomes" id="UP001519342">
    <property type="component" value="Unassembled WGS sequence"/>
</dbReference>